<feature type="binding site" evidence="15">
    <location>
        <position position="51"/>
    </location>
    <ligand>
        <name>Zn(2+)</name>
        <dbReference type="ChEBI" id="CHEBI:29105"/>
        <note>catalytic</note>
    </ligand>
</feature>
<dbReference type="UniPathway" id="UPA00275">
    <property type="reaction ID" value="UER00401"/>
</dbReference>
<evidence type="ECO:0000256" key="4">
    <source>
        <dbReference type="ARBA" id="ARBA00005259"/>
    </source>
</evidence>
<dbReference type="EC" id="3.5.4.26" evidence="12"/>
<dbReference type="Proteomes" id="UP000886014">
    <property type="component" value="Unassembled WGS sequence"/>
</dbReference>
<dbReference type="AlphaFoldDB" id="A0A7C5I4K8"/>
<feature type="binding site" evidence="14">
    <location>
        <position position="208"/>
    </location>
    <ligand>
        <name>substrate</name>
    </ligand>
</feature>
<reference evidence="17" key="1">
    <citation type="journal article" date="2020" name="mSystems">
        <title>Genome- and Community-Level Interaction Insights into Carbon Utilization and Element Cycling Functions of Hydrothermarchaeota in Hydrothermal Sediment.</title>
        <authorList>
            <person name="Zhou Z."/>
            <person name="Liu Y."/>
            <person name="Xu W."/>
            <person name="Pan J."/>
            <person name="Luo Z.H."/>
            <person name="Li M."/>
        </authorList>
    </citation>
    <scope>NUCLEOTIDE SEQUENCE [LARGE SCALE GENOMIC DNA]</scope>
    <source>
        <strain evidence="17">HyVt-94</strain>
    </source>
</reference>
<evidence type="ECO:0000256" key="5">
    <source>
        <dbReference type="ARBA" id="ARBA00007417"/>
    </source>
</evidence>
<dbReference type="InterPro" id="IPR016193">
    <property type="entry name" value="Cytidine_deaminase-like"/>
</dbReference>
<keyword evidence="12" id="KW-0686">Riboflavin biosynthesis</keyword>
<dbReference type="Pfam" id="PF01872">
    <property type="entry name" value="RibD_C"/>
    <property type="match status" value="1"/>
</dbReference>
<keyword evidence="8 12" id="KW-0862">Zinc</keyword>
<evidence type="ECO:0000256" key="14">
    <source>
        <dbReference type="PIRSR" id="PIRSR006769-2"/>
    </source>
</evidence>
<evidence type="ECO:0000256" key="7">
    <source>
        <dbReference type="ARBA" id="ARBA00022801"/>
    </source>
</evidence>
<dbReference type="Gene3D" id="3.40.140.10">
    <property type="entry name" value="Cytidine Deaminase, domain 2"/>
    <property type="match status" value="1"/>
</dbReference>
<feature type="binding site" evidence="14">
    <location>
        <position position="185"/>
    </location>
    <ligand>
        <name>substrate</name>
    </ligand>
</feature>
<feature type="binding site" evidence="14">
    <location>
        <position position="169"/>
    </location>
    <ligand>
        <name>NADP(+)</name>
        <dbReference type="ChEBI" id="CHEBI:58349"/>
    </ligand>
</feature>
<evidence type="ECO:0000256" key="2">
    <source>
        <dbReference type="ARBA" id="ARBA00004882"/>
    </source>
</evidence>
<dbReference type="InterPro" id="IPR024072">
    <property type="entry name" value="DHFR-like_dom_sf"/>
</dbReference>
<organism evidence="17">
    <name type="scientific">candidate division WOR-3 bacterium</name>
    <dbReference type="NCBI Taxonomy" id="2052148"/>
    <lineage>
        <taxon>Bacteria</taxon>
        <taxon>Bacteria division WOR-3</taxon>
    </lineage>
</organism>
<evidence type="ECO:0000259" key="16">
    <source>
        <dbReference type="PROSITE" id="PS51747"/>
    </source>
</evidence>
<dbReference type="FunFam" id="3.40.140.10:FF:000025">
    <property type="entry name" value="Riboflavin biosynthesis protein RibD"/>
    <property type="match status" value="1"/>
</dbReference>
<dbReference type="CDD" id="cd01284">
    <property type="entry name" value="Riboflavin_deaminase-reductase"/>
    <property type="match status" value="1"/>
</dbReference>
<dbReference type="PANTHER" id="PTHR38011">
    <property type="entry name" value="DIHYDROFOLATE REDUCTASE FAMILY PROTEIN (AFU_ORTHOLOGUE AFUA_8G06820)"/>
    <property type="match status" value="1"/>
</dbReference>
<protein>
    <recommendedName>
        <fullName evidence="12">Riboflavin biosynthesis protein RibD</fullName>
    </recommendedName>
    <domain>
        <recommendedName>
            <fullName evidence="12">Diaminohydroxyphosphoribosylaminopyrimidine deaminase</fullName>
            <shortName evidence="12">DRAP deaminase</shortName>
            <ecNumber evidence="12">3.5.4.26</ecNumber>
        </recommendedName>
        <alternativeName>
            <fullName evidence="12">Riboflavin-specific deaminase</fullName>
        </alternativeName>
    </domain>
    <domain>
        <recommendedName>
            <fullName evidence="12">5-amino-6-(5-phosphoribosylamino)uracil reductase</fullName>
            <ecNumber evidence="12">1.1.1.193</ecNumber>
        </recommendedName>
        <alternativeName>
            <fullName evidence="12">HTP reductase</fullName>
        </alternativeName>
    </domain>
</protein>
<dbReference type="InterPro" id="IPR002125">
    <property type="entry name" value="CMP_dCMP_dom"/>
</dbReference>
<dbReference type="PANTHER" id="PTHR38011:SF7">
    <property type="entry name" value="2,5-DIAMINO-6-RIBOSYLAMINO-4(3H)-PYRIMIDINONE 5'-PHOSPHATE REDUCTASE"/>
    <property type="match status" value="1"/>
</dbReference>
<feature type="active site" description="Proton donor" evidence="13">
    <location>
        <position position="53"/>
    </location>
</feature>
<dbReference type="Gene3D" id="3.40.430.10">
    <property type="entry name" value="Dihydrofolate Reductase, subunit A"/>
    <property type="match status" value="1"/>
</dbReference>
<feature type="binding site" evidence="14">
    <location>
        <position position="201"/>
    </location>
    <ligand>
        <name>NADP(+)</name>
        <dbReference type="ChEBI" id="CHEBI:58349"/>
    </ligand>
</feature>
<comment type="cofactor">
    <cofactor evidence="12 15">
        <name>Zn(2+)</name>
        <dbReference type="ChEBI" id="CHEBI:29105"/>
    </cofactor>
    <text evidence="12 15">Binds 1 zinc ion.</text>
</comment>
<dbReference type="InterPro" id="IPR004794">
    <property type="entry name" value="Eubact_RibD"/>
</dbReference>
<evidence type="ECO:0000313" key="17">
    <source>
        <dbReference type="EMBL" id="HHF58168.1"/>
    </source>
</evidence>
<proteinExistence type="inferred from homology"/>
<dbReference type="NCBIfam" id="TIGR00326">
    <property type="entry name" value="eubact_ribD"/>
    <property type="match status" value="1"/>
</dbReference>
<evidence type="ECO:0000256" key="10">
    <source>
        <dbReference type="ARBA" id="ARBA00023002"/>
    </source>
</evidence>
<dbReference type="NCBIfam" id="TIGR00227">
    <property type="entry name" value="ribD_Cterm"/>
    <property type="match status" value="1"/>
</dbReference>
<evidence type="ECO:0000256" key="9">
    <source>
        <dbReference type="ARBA" id="ARBA00022857"/>
    </source>
</evidence>
<feature type="binding site" evidence="14">
    <location>
        <position position="155"/>
    </location>
    <ligand>
        <name>NADP(+)</name>
        <dbReference type="ChEBI" id="CHEBI:58349"/>
    </ligand>
</feature>
<gene>
    <name evidence="17" type="primary">ribD</name>
    <name evidence="17" type="ORF">ENL41_01935</name>
</gene>
<keyword evidence="6 12" id="KW-0479">Metal-binding</keyword>
<evidence type="ECO:0000256" key="15">
    <source>
        <dbReference type="PIRSR" id="PIRSR006769-3"/>
    </source>
</evidence>
<feature type="binding site" evidence="14">
    <location>
        <position position="171"/>
    </location>
    <ligand>
        <name>NADP(+)</name>
        <dbReference type="ChEBI" id="CHEBI:58349"/>
    </ligand>
</feature>
<comment type="pathway">
    <text evidence="3 12">Cofactor biosynthesis; riboflavin biosynthesis; 5-amino-6-(D-ribitylamino)uracil from GTP: step 3/4.</text>
</comment>
<comment type="catalytic activity">
    <reaction evidence="12">
        <text>5-amino-6-(5-phospho-D-ribitylamino)uracil + NADP(+) = 5-amino-6-(5-phospho-D-ribosylamino)uracil + NADPH + H(+)</text>
        <dbReference type="Rhea" id="RHEA:17845"/>
        <dbReference type="ChEBI" id="CHEBI:15378"/>
        <dbReference type="ChEBI" id="CHEBI:57783"/>
        <dbReference type="ChEBI" id="CHEBI:58349"/>
        <dbReference type="ChEBI" id="CHEBI:58421"/>
        <dbReference type="ChEBI" id="CHEBI:58453"/>
        <dbReference type="EC" id="1.1.1.193"/>
    </reaction>
</comment>
<dbReference type="EC" id="1.1.1.193" evidence="12"/>
<keyword evidence="11" id="KW-0511">Multifunctional enzyme</keyword>
<comment type="similarity">
    <text evidence="5 12">In the C-terminal section; belongs to the HTP reductase family.</text>
</comment>
<evidence type="ECO:0000256" key="1">
    <source>
        <dbReference type="ARBA" id="ARBA00002151"/>
    </source>
</evidence>
<feature type="binding site" evidence="14">
    <location>
        <position position="197"/>
    </location>
    <ligand>
        <name>NADP(+)</name>
        <dbReference type="ChEBI" id="CHEBI:58349"/>
    </ligand>
</feature>
<feature type="binding site" evidence="14">
    <location>
        <position position="292"/>
    </location>
    <ligand>
        <name>substrate</name>
    </ligand>
</feature>
<dbReference type="InterPro" id="IPR050765">
    <property type="entry name" value="Riboflavin_Biosynth_HTPR"/>
</dbReference>
<comment type="function">
    <text evidence="1 12">Converts 2,5-diamino-6-(ribosylamino)-4(3h)-pyrimidinone 5'-phosphate into 5-amino-6-(ribosylamino)-2,4(1h,3h)-pyrimidinedione 5'-phosphate.</text>
</comment>
<comment type="pathway">
    <text evidence="2 12">Cofactor biosynthesis; riboflavin biosynthesis; 5-amino-6-(D-ribitylamino)uracil from GTP: step 2/4.</text>
</comment>
<dbReference type="GO" id="GO:0008703">
    <property type="term" value="F:5-amino-6-(5-phosphoribosylamino)uracil reductase activity"/>
    <property type="evidence" value="ECO:0007669"/>
    <property type="project" value="UniProtKB-EC"/>
</dbReference>
<accession>A0A7C5I4K8</accession>
<dbReference type="PROSITE" id="PS51747">
    <property type="entry name" value="CYT_DCMP_DEAMINASES_2"/>
    <property type="match status" value="1"/>
</dbReference>
<dbReference type="GO" id="GO:0050661">
    <property type="term" value="F:NADP binding"/>
    <property type="evidence" value="ECO:0007669"/>
    <property type="project" value="InterPro"/>
</dbReference>
<dbReference type="SUPFAM" id="SSF53927">
    <property type="entry name" value="Cytidine deaminase-like"/>
    <property type="match status" value="1"/>
</dbReference>
<evidence type="ECO:0000256" key="11">
    <source>
        <dbReference type="ARBA" id="ARBA00023268"/>
    </source>
</evidence>
<dbReference type="SUPFAM" id="SSF53597">
    <property type="entry name" value="Dihydrofolate reductase-like"/>
    <property type="match status" value="1"/>
</dbReference>
<evidence type="ECO:0000256" key="8">
    <source>
        <dbReference type="ARBA" id="ARBA00022833"/>
    </source>
</evidence>
<evidence type="ECO:0000256" key="6">
    <source>
        <dbReference type="ARBA" id="ARBA00022723"/>
    </source>
</evidence>
<comment type="caution">
    <text evidence="17">The sequence shown here is derived from an EMBL/GenBank/DDBJ whole genome shotgun (WGS) entry which is preliminary data.</text>
</comment>
<sequence length="359" mass="39989">MTEDEKYMKIALDLAKFGCGFTSPNPCVGAVIVKNGRIVGVGYHKKKGEKHAEVRAIEDAGEYVKGSTMYVTLEPHSFYGTQPPCTEAIIKAGIKRVVIATLDPNPNVNGKGVEILKKAGVEVEVGILREEAEFINRFFIHYMKTGRPYVILKLAQTLDGFIADRTGNSRWISGEESRKEVHRIRGEVDAIMIGRGTLVKDDPELLPREVFAPRRPVRIIVSGNGNIDFKRKIFGTEGKKIIAVGKGHKLDVPPAIQKDVEVIEVERKNEGINLEYLMEELGKKGIQSVLCEGGGKLAGSLFIENLVNELLIFYAPFMLGDGKKAFEGFSSLLRERQDRFTLHSSTRLGNDIMVRYLRK</sequence>
<name>A0A7C5I4K8_UNCW3</name>
<dbReference type="GO" id="GO:0046872">
    <property type="term" value="F:metal ion binding"/>
    <property type="evidence" value="ECO:0007669"/>
    <property type="project" value="UniProtKB-KW"/>
</dbReference>
<feature type="domain" description="CMP/dCMP-type deaminase" evidence="16">
    <location>
        <begin position="2"/>
        <end position="124"/>
    </location>
</feature>
<dbReference type="GO" id="GO:0008835">
    <property type="term" value="F:diaminohydroxyphosphoribosylaminopyrimidine deaminase activity"/>
    <property type="evidence" value="ECO:0007669"/>
    <property type="project" value="UniProtKB-EC"/>
</dbReference>
<dbReference type="EMBL" id="DRTV01000139">
    <property type="protein sequence ID" value="HHF58168.1"/>
    <property type="molecule type" value="Genomic_DNA"/>
</dbReference>
<dbReference type="GO" id="GO:0009231">
    <property type="term" value="P:riboflavin biosynthetic process"/>
    <property type="evidence" value="ECO:0007669"/>
    <property type="project" value="UniProtKB-UniPathway"/>
</dbReference>
<dbReference type="InterPro" id="IPR002734">
    <property type="entry name" value="RibDG_C"/>
</dbReference>
<evidence type="ECO:0000256" key="13">
    <source>
        <dbReference type="PIRSR" id="PIRSR006769-1"/>
    </source>
</evidence>
<keyword evidence="10 12" id="KW-0560">Oxidoreductase</keyword>
<comment type="similarity">
    <text evidence="4 12">In the N-terminal section; belongs to the cytidine and deoxycytidylate deaminase family.</text>
</comment>
<feature type="binding site" evidence="14">
    <location>
        <position position="205"/>
    </location>
    <ligand>
        <name>substrate</name>
    </ligand>
</feature>
<keyword evidence="9 12" id="KW-0521">NADP</keyword>
<evidence type="ECO:0000256" key="3">
    <source>
        <dbReference type="ARBA" id="ARBA00004910"/>
    </source>
</evidence>
<evidence type="ECO:0000256" key="12">
    <source>
        <dbReference type="PIRNR" id="PIRNR006769"/>
    </source>
</evidence>
<keyword evidence="7 12" id="KW-0378">Hydrolase</keyword>
<dbReference type="PIRSF" id="PIRSF006769">
    <property type="entry name" value="RibD"/>
    <property type="match status" value="1"/>
</dbReference>
<dbReference type="InterPro" id="IPR011549">
    <property type="entry name" value="RibD_C"/>
</dbReference>
<feature type="binding site" evidence="15">
    <location>
        <position position="85"/>
    </location>
    <ligand>
        <name>Zn(2+)</name>
        <dbReference type="ChEBI" id="CHEBI:29105"/>
        <note>catalytic</note>
    </ligand>
</feature>
<comment type="catalytic activity">
    <reaction evidence="12">
        <text>2,5-diamino-6-hydroxy-4-(5-phosphoribosylamino)-pyrimidine + H2O + H(+) = 5-amino-6-(5-phospho-D-ribosylamino)uracil + NH4(+)</text>
        <dbReference type="Rhea" id="RHEA:21868"/>
        <dbReference type="ChEBI" id="CHEBI:15377"/>
        <dbReference type="ChEBI" id="CHEBI:15378"/>
        <dbReference type="ChEBI" id="CHEBI:28938"/>
        <dbReference type="ChEBI" id="CHEBI:58453"/>
        <dbReference type="ChEBI" id="CHEBI:58614"/>
        <dbReference type="EC" id="3.5.4.26"/>
    </reaction>
</comment>
<dbReference type="Pfam" id="PF00383">
    <property type="entry name" value="dCMP_cyt_deam_1"/>
    <property type="match status" value="1"/>
</dbReference>
<feature type="binding site" evidence="14">
    <location>
        <begin position="294"/>
        <end position="300"/>
    </location>
    <ligand>
        <name>NADP(+)</name>
        <dbReference type="ChEBI" id="CHEBI:58349"/>
    </ligand>
</feature>